<dbReference type="Gene3D" id="1.25.50.20">
    <property type="match status" value="1"/>
</dbReference>
<evidence type="ECO:0000256" key="10">
    <source>
        <dbReference type="ARBA" id="ARBA00023049"/>
    </source>
</evidence>
<feature type="active site" description="Proton acceptor" evidence="12">
    <location>
        <position position="324"/>
    </location>
</feature>
<dbReference type="Pfam" id="PF17900">
    <property type="entry name" value="Peptidase_M1_N"/>
    <property type="match status" value="1"/>
</dbReference>
<dbReference type="InterPro" id="IPR027268">
    <property type="entry name" value="Peptidase_M4/M1_CTD_sf"/>
</dbReference>
<evidence type="ECO:0000256" key="5">
    <source>
        <dbReference type="ARBA" id="ARBA00022490"/>
    </source>
</evidence>
<dbReference type="EC" id="3.4.11.-" evidence="14"/>
<evidence type="ECO:0000256" key="8">
    <source>
        <dbReference type="ARBA" id="ARBA00022801"/>
    </source>
</evidence>
<dbReference type="InterPro" id="IPR050344">
    <property type="entry name" value="Peptidase_M1_aminopeptidases"/>
</dbReference>
<dbReference type="PANTHER" id="PTHR11533:SF174">
    <property type="entry name" value="PUROMYCIN-SENSITIVE AMINOPEPTIDASE-RELATED"/>
    <property type="match status" value="1"/>
</dbReference>
<dbReference type="EMBL" id="LNIX01000001">
    <property type="protein sequence ID" value="OXA62728.1"/>
    <property type="molecule type" value="Genomic_DNA"/>
</dbReference>
<evidence type="ECO:0000256" key="6">
    <source>
        <dbReference type="ARBA" id="ARBA00022670"/>
    </source>
</evidence>
<evidence type="ECO:0000256" key="2">
    <source>
        <dbReference type="ARBA" id="ARBA00004609"/>
    </source>
</evidence>
<dbReference type="Proteomes" id="UP000198287">
    <property type="component" value="Unassembled WGS sequence"/>
</dbReference>
<protein>
    <recommendedName>
        <fullName evidence="14">Aminopeptidase</fullName>
        <ecNumber evidence="14">3.4.11.-</ecNumber>
    </recommendedName>
</protein>
<keyword evidence="6 14" id="KW-0645">Protease</keyword>
<evidence type="ECO:0000259" key="17">
    <source>
        <dbReference type="Pfam" id="PF17900"/>
    </source>
</evidence>
<dbReference type="SUPFAM" id="SSF55486">
    <property type="entry name" value="Metalloproteases ('zincins'), catalytic domain"/>
    <property type="match status" value="1"/>
</dbReference>
<dbReference type="GO" id="GO:0005737">
    <property type="term" value="C:cytoplasm"/>
    <property type="evidence" value="ECO:0007669"/>
    <property type="project" value="UniProtKB-SubCell"/>
</dbReference>
<dbReference type="InterPro" id="IPR014782">
    <property type="entry name" value="Peptidase_M1_dom"/>
</dbReference>
<feature type="site" description="Transition state stabilizer" evidence="13">
    <location>
        <position position="408"/>
    </location>
</feature>
<dbReference type="FunFam" id="1.10.390.10:FF:000013">
    <property type="entry name" value="Aminopeptidase N"/>
    <property type="match status" value="1"/>
</dbReference>
<dbReference type="GO" id="GO:0005615">
    <property type="term" value="C:extracellular space"/>
    <property type="evidence" value="ECO:0007669"/>
    <property type="project" value="TreeGrafter"/>
</dbReference>
<keyword evidence="19" id="KW-1185">Reference proteome</keyword>
<dbReference type="InterPro" id="IPR001930">
    <property type="entry name" value="Peptidase_M1"/>
</dbReference>
<reference evidence="18 19" key="1">
    <citation type="submission" date="2015-12" db="EMBL/GenBank/DDBJ databases">
        <title>The genome of Folsomia candida.</title>
        <authorList>
            <person name="Faddeeva A."/>
            <person name="Derks M.F."/>
            <person name="Anvar Y."/>
            <person name="Smit S."/>
            <person name="Van Straalen N."/>
            <person name="Roelofs D."/>
        </authorList>
    </citation>
    <scope>NUCLEOTIDE SEQUENCE [LARGE SCALE GENOMIC DNA]</scope>
    <source>
        <strain evidence="18 19">VU population</strain>
        <tissue evidence="18">Whole body</tissue>
    </source>
</reference>
<dbReference type="InterPro" id="IPR042097">
    <property type="entry name" value="Aminopeptidase_N-like_N_sf"/>
</dbReference>
<keyword evidence="10 14" id="KW-0482">Metalloprotease</keyword>
<dbReference type="Gene3D" id="1.10.390.10">
    <property type="entry name" value="Neutral Protease Domain 2"/>
    <property type="match status" value="1"/>
</dbReference>
<dbReference type="GO" id="GO:0005886">
    <property type="term" value="C:plasma membrane"/>
    <property type="evidence" value="ECO:0007669"/>
    <property type="project" value="UniProtKB-SubCell"/>
</dbReference>
<evidence type="ECO:0000256" key="1">
    <source>
        <dbReference type="ARBA" id="ARBA00004496"/>
    </source>
</evidence>
<evidence type="ECO:0000256" key="13">
    <source>
        <dbReference type="PIRSR" id="PIRSR634016-4"/>
    </source>
</evidence>
<proteinExistence type="inferred from homology"/>
<comment type="caution">
    <text evidence="18">The sequence shown here is derived from an EMBL/GenBank/DDBJ whole genome shotgun (WGS) entry which is preliminary data.</text>
</comment>
<dbReference type="AlphaFoldDB" id="A0A226EZW4"/>
<dbReference type="CDD" id="cd09601">
    <property type="entry name" value="M1_APN-Q_like"/>
    <property type="match status" value="1"/>
</dbReference>
<comment type="subcellular location">
    <subcellularLocation>
        <location evidence="2">Cell membrane</location>
        <topology evidence="2">Lipid-anchor</topology>
        <topology evidence="2">GPI-anchor</topology>
    </subcellularLocation>
    <subcellularLocation>
        <location evidence="1">Cytoplasm</location>
    </subcellularLocation>
</comment>
<evidence type="ECO:0000259" key="16">
    <source>
        <dbReference type="Pfam" id="PF11838"/>
    </source>
</evidence>
<evidence type="ECO:0000256" key="7">
    <source>
        <dbReference type="ARBA" id="ARBA00022723"/>
    </source>
</evidence>
<evidence type="ECO:0000256" key="3">
    <source>
        <dbReference type="ARBA" id="ARBA00010136"/>
    </source>
</evidence>
<keyword evidence="5" id="KW-0963">Cytoplasm</keyword>
<evidence type="ECO:0000256" key="12">
    <source>
        <dbReference type="PIRSR" id="PIRSR634016-1"/>
    </source>
</evidence>
<comment type="cofactor">
    <cofactor evidence="14">
        <name>Zn(2+)</name>
        <dbReference type="ChEBI" id="CHEBI:29105"/>
    </cofactor>
    <text evidence="14">Binds 1 zinc ion per subunit.</text>
</comment>
<organism evidence="18 19">
    <name type="scientific">Folsomia candida</name>
    <name type="common">Springtail</name>
    <dbReference type="NCBI Taxonomy" id="158441"/>
    <lineage>
        <taxon>Eukaryota</taxon>
        <taxon>Metazoa</taxon>
        <taxon>Ecdysozoa</taxon>
        <taxon>Arthropoda</taxon>
        <taxon>Hexapoda</taxon>
        <taxon>Collembola</taxon>
        <taxon>Entomobryomorpha</taxon>
        <taxon>Isotomoidea</taxon>
        <taxon>Isotomidae</taxon>
        <taxon>Proisotominae</taxon>
        <taxon>Folsomia</taxon>
    </lineage>
</organism>
<accession>A0A226EZW4</accession>
<evidence type="ECO:0000256" key="4">
    <source>
        <dbReference type="ARBA" id="ARBA00022438"/>
    </source>
</evidence>
<dbReference type="Gene3D" id="2.60.40.1910">
    <property type="match status" value="1"/>
</dbReference>
<sequence length="889" mass="102610">MFNLFAKRKKELGTKKDDKTNSRLPKNASPTHYTVCFKPNLEKLTFEASVAIDVTVLENSKHLMINSVDLVMNKVIWEEDVTQNRQEPIEMTPLDKGQFELKFDPFLVPQKGQLRLNFKGSITDKKMMGFYRSKPNPNDNAYHFIAQFEPMDARRCLPCYDDPAIKAEFDVCLIIPKGKTVVGNMPIKARYNHKKTTLLEIVEFKRTPPISTFAVGFVVGNFDFVEARSRDDDIALRVYTPRGKKLQGTFALGVAAEAVTFLASYFSCQFPLPKLDFMVISDFALSSAGSWGLILSRDNNLLLDDESKASCGEKQHVALVICEEIVRQWIGNLVTPEWWNQLWVKSGVAMFISYICMEEVKSEYETSTHFVTEIFRAMHEDSLKSTYPLDTPVHSSLECEEQYDEICYKKGAALFRMLYNFIGEDHFRLGLSKYIIKYKFKNATTGDLWKCFEEASNKPISTLMNSWMNQRGYPMIRVTGKQDGRNRFIKITQEKFTFDQTGSRDIRAEGTWVIPITVTAERDPGAIIFHTLMDTKSQTIVISDIGKNDWIKFNPRVIGFYRTRYSSDMFTTLVHAIRSQNKTLEAVDRLNILDDKFAFLMSGVQGTIIEVLTLTEAFLEDDDYNVWRTVSYIFDKLLRILAYMNLEESFEHFGRYVFSRILERVGYKYLPNEHHHTKLLRPLVFLMMIKFKHREVISRCKAMSDHITSSEEEIPPELRSVLYYCAMERDEEDVVKSFIRIYKESDSVQDKKRIAKAFSAVKEPGLIKQILDFSISEDVCKPGSIDIISSLSRHKDGRALSWNFFKENIAVFKNRYGSFMASKLITVIIEGFAEESFFVDVTEYFKANLFPGTERAVQFGLENIRTNIQLIKRERNPSALRDYLDADAI</sequence>
<dbReference type="OMA" id="YCAMERD"/>
<dbReference type="PRINTS" id="PR00756">
    <property type="entry name" value="ALADIPTASE"/>
</dbReference>
<dbReference type="OrthoDB" id="275509at2759"/>
<evidence type="ECO:0000313" key="19">
    <source>
        <dbReference type="Proteomes" id="UP000198287"/>
    </source>
</evidence>
<dbReference type="PANTHER" id="PTHR11533">
    <property type="entry name" value="PROTEASE M1 ZINC METALLOPROTEASE"/>
    <property type="match status" value="1"/>
</dbReference>
<dbReference type="Pfam" id="PF01433">
    <property type="entry name" value="Peptidase_M1"/>
    <property type="match status" value="1"/>
</dbReference>
<dbReference type="GO" id="GO:0006508">
    <property type="term" value="P:proteolysis"/>
    <property type="evidence" value="ECO:0007669"/>
    <property type="project" value="UniProtKB-KW"/>
</dbReference>
<dbReference type="InterPro" id="IPR045357">
    <property type="entry name" value="Aminopeptidase_N-like_N"/>
</dbReference>
<evidence type="ECO:0000256" key="9">
    <source>
        <dbReference type="ARBA" id="ARBA00022833"/>
    </source>
</evidence>
<dbReference type="GO" id="GO:0016285">
    <property type="term" value="F:alanyl aminopeptidase activity"/>
    <property type="evidence" value="ECO:0007669"/>
    <property type="project" value="UniProtKB-EC"/>
</dbReference>
<comment type="similarity">
    <text evidence="3 14">Belongs to the peptidase M1 family.</text>
</comment>
<evidence type="ECO:0000313" key="18">
    <source>
        <dbReference type="EMBL" id="OXA62728.1"/>
    </source>
</evidence>
<feature type="domain" description="ERAP1-like C-terminal" evidence="16">
    <location>
        <begin position="550"/>
        <end position="865"/>
    </location>
</feature>
<name>A0A226EZW4_FOLCA</name>
<comment type="catalytic activity">
    <reaction evidence="11">
        <text>Release of an N-terminal amino acid, preferentially alanine, from a wide range of peptides, amides and arylamides.</text>
        <dbReference type="EC" id="3.4.11.14"/>
    </reaction>
</comment>
<dbReference type="GO" id="GO:0042277">
    <property type="term" value="F:peptide binding"/>
    <property type="evidence" value="ECO:0007669"/>
    <property type="project" value="TreeGrafter"/>
</dbReference>
<feature type="domain" description="Aminopeptidase N-like N-terminal" evidence="17">
    <location>
        <begin position="30"/>
        <end position="213"/>
    </location>
</feature>
<dbReference type="GO" id="GO:0070006">
    <property type="term" value="F:metalloaminopeptidase activity"/>
    <property type="evidence" value="ECO:0007669"/>
    <property type="project" value="TreeGrafter"/>
</dbReference>
<dbReference type="Pfam" id="PF11838">
    <property type="entry name" value="ERAP1_C"/>
    <property type="match status" value="1"/>
</dbReference>
<evidence type="ECO:0000256" key="14">
    <source>
        <dbReference type="RuleBase" id="RU364040"/>
    </source>
</evidence>
<dbReference type="SUPFAM" id="SSF63737">
    <property type="entry name" value="Leukotriene A4 hydrolase N-terminal domain"/>
    <property type="match status" value="1"/>
</dbReference>
<dbReference type="GO" id="GO:0008270">
    <property type="term" value="F:zinc ion binding"/>
    <property type="evidence" value="ECO:0007669"/>
    <property type="project" value="UniProtKB-UniRule"/>
</dbReference>
<keyword evidence="4 14" id="KW-0031">Aminopeptidase</keyword>
<dbReference type="InterPro" id="IPR024571">
    <property type="entry name" value="ERAP1-like_C_dom"/>
</dbReference>
<dbReference type="GO" id="GO:0043171">
    <property type="term" value="P:peptide catabolic process"/>
    <property type="evidence" value="ECO:0007669"/>
    <property type="project" value="TreeGrafter"/>
</dbReference>
<keyword evidence="7 14" id="KW-0479">Metal-binding</keyword>
<gene>
    <name evidence="18" type="ORF">Fcan01_02134</name>
</gene>
<keyword evidence="8 14" id="KW-0378">Hydrolase</keyword>
<keyword evidence="9 14" id="KW-0862">Zinc</keyword>
<evidence type="ECO:0000256" key="11">
    <source>
        <dbReference type="ARBA" id="ARBA00052895"/>
    </source>
</evidence>
<feature type="domain" description="Peptidase M1 membrane alanine aminopeptidase" evidence="15">
    <location>
        <begin position="250"/>
        <end position="467"/>
    </location>
</feature>
<dbReference type="FunFam" id="2.60.40.1910:FF:000002">
    <property type="entry name" value="Aminopeptidase"/>
    <property type="match status" value="1"/>
</dbReference>
<dbReference type="Gene3D" id="2.60.40.1730">
    <property type="entry name" value="tricorn interacting facor f3 domain"/>
    <property type="match status" value="1"/>
</dbReference>
<dbReference type="InterPro" id="IPR034016">
    <property type="entry name" value="M1_APN-typ"/>
</dbReference>
<evidence type="ECO:0000259" key="15">
    <source>
        <dbReference type="Pfam" id="PF01433"/>
    </source>
</evidence>